<dbReference type="Proteomes" id="UP000053144">
    <property type="component" value="Chromosome 8"/>
</dbReference>
<organism evidence="2 3">
    <name type="scientific">Phaseolus angularis</name>
    <name type="common">Azuki bean</name>
    <name type="synonym">Vigna angularis</name>
    <dbReference type="NCBI Taxonomy" id="3914"/>
    <lineage>
        <taxon>Eukaryota</taxon>
        <taxon>Viridiplantae</taxon>
        <taxon>Streptophyta</taxon>
        <taxon>Embryophyta</taxon>
        <taxon>Tracheophyta</taxon>
        <taxon>Spermatophyta</taxon>
        <taxon>Magnoliopsida</taxon>
        <taxon>eudicotyledons</taxon>
        <taxon>Gunneridae</taxon>
        <taxon>Pentapetalae</taxon>
        <taxon>rosids</taxon>
        <taxon>fabids</taxon>
        <taxon>Fabales</taxon>
        <taxon>Fabaceae</taxon>
        <taxon>Papilionoideae</taxon>
        <taxon>50 kb inversion clade</taxon>
        <taxon>NPAAA clade</taxon>
        <taxon>indigoferoid/millettioid clade</taxon>
        <taxon>Phaseoleae</taxon>
        <taxon>Vigna</taxon>
    </lineage>
</organism>
<dbReference type="EMBL" id="CM003378">
    <property type="protein sequence ID" value="KOM50412.1"/>
    <property type="molecule type" value="Genomic_DNA"/>
</dbReference>
<protein>
    <submittedName>
        <fullName evidence="2">Uncharacterized protein</fullName>
    </submittedName>
</protein>
<dbReference type="AlphaFoldDB" id="A0A0L9V625"/>
<reference evidence="3" key="1">
    <citation type="journal article" date="2015" name="Proc. Natl. Acad. Sci. U.S.A.">
        <title>Genome sequencing of adzuki bean (Vigna angularis) provides insight into high starch and low fat accumulation and domestication.</title>
        <authorList>
            <person name="Yang K."/>
            <person name="Tian Z."/>
            <person name="Chen C."/>
            <person name="Luo L."/>
            <person name="Zhao B."/>
            <person name="Wang Z."/>
            <person name="Yu L."/>
            <person name="Li Y."/>
            <person name="Sun Y."/>
            <person name="Li W."/>
            <person name="Chen Y."/>
            <person name="Li Y."/>
            <person name="Zhang Y."/>
            <person name="Ai D."/>
            <person name="Zhao J."/>
            <person name="Shang C."/>
            <person name="Ma Y."/>
            <person name="Wu B."/>
            <person name="Wang M."/>
            <person name="Gao L."/>
            <person name="Sun D."/>
            <person name="Zhang P."/>
            <person name="Guo F."/>
            <person name="Wang W."/>
            <person name="Li Y."/>
            <person name="Wang J."/>
            <person name="Varshney R.K."/>
            <person name="Wang J."/>
            <person name="Ling H.Q."/>
            <person name="Wan P."/>
        </authorList>
    </citation>
    <scope>NUCLEOTIDE SEQUENCE</scope>
    <source>
        <strain evidence="3">cv. Jingnong 6</strain>
    </source>
</reference>
<name>A0A0L9V625_PHAAN</name>
<proteinExistence type="predicted"/>
<feature type="compositionally biased region" description="Basic and acidic residues" evidence="1">
    <location>
        <begin position="30"/>
        <end position="99"/>
    </location>
</feature>
<dbReference type="Gramene" id="KOM50412">
    <property type="protein sequence ID" value="KOM50412"/>
    <property type="gene ID" value="LR48_Vigan08g123900"/>
</dbReference>
<evidence type="ECO:0000313" key="3">
    <source>
        <dbReference type="Proteomes" id="UP000053144"/>
    </source>
</evidence>
<gene>
    <name evidence="2" type="ORF">LR48_Vigan08g123900</name>
</gene>
<evidence type="ECO:0000313" key="2">
    <source>
        <dbReference type="EMBL" id="KOM50412.1"/>
    </source>
</evidence>
<feature type="region of interest" description="Disordered" evidence="1">
    <location>
        <begin position="1"/>
        <end position="137"/>
    </location>
</feature>
<accession>A0A0L9V625</accession>
<evidence type="ECO:0000256" key="1">
    <source>
        <dbReference type="SAM" id="MobiDB-lite"/>
    </source>
</evidence>
<sequence>MQDARTSRTFVQDSGRWSRGKGRSSPANERSLREKWTFVECERTRGRSSRKDKIGRSSKREERTLAREVDVRPAKKQADARPEISGRSSRVEARADARPPSRRGRSSQAEEDARPRQKRTLVQPRRSSVSGRSAAIRDARPFLVDARPLSIFPDDPRRARQGAGRDFLRESRARARKQRGVGRHFSRIMIFSESLAPGRD</sequence>